<keyword evidence="10" id="KW-1185">Reference proteome</keyword>
<comment type="caution">
    <text evidence="9">The sequence shown here is derived from an EMBL/GenBank/DDBJ whole genome shotgun (WGS) entry which is preliminary data.</text>
</comment>
<dbReference type="GO" id="GO:0009055">
    <property type="term" value="F:electron transfer activity"/>
    <property type="evidence" value="ECO:0007669"/>
    <property type="project" value="InterPro"/>
</dbReference>
<dbReference type="SUPFAM" id="SSF46626">
    <property type="entry name" value="Cytochrome c"/>
    <property type="match status" value="1"/>
</dbReference>
<gene>
    <name evidence="9" type="ORF">AOC33_05750</name>
</gene>
<evidence type="ECO:0000256" key="3">
    <source>
        <dbReference type="ARBA" id="ARBA00022723"/>
    </source>
</evidence>
<evidence type="ECO:0000256" key="6">
    <source>
        <dbReference type="PROSITE-ProRule" id="PRU00433"/>
    </source>
</evidence>
<keyword evidence="5 6" id="KW-0408">Iron</keyword>
<dbReference type="InterPro" id="IPR050597">
    <property type="entry name" value="Cytochrome_c_Oxidase_Subunit"/>
</dbReference>
<dbReference type="EMBL" id="NJGG01000002">
    <property type="protein sequence ID" value="OXL14829.1"/>
    <property type="molecule type" value="Genomic_DNA"/>
</dbReference>
<dbReference type="PANTHER" id="PTHR33751:SF9">
    <property type="entry name" value="CYTOCHROME C4"/>
    <property type="match status" value="1"/>
</dbReference>
<reference evidence="9 10" key="1">
    <citation type="submission" date="2017-06" db="EMBL/GenBank/DDBJ databases">
        <title>Reclassification of a Polynucleobacter cosmopolitanus strain isolated from tropical Lake Victoria as Polynucleobacter victoriensis comb. nov.</title>
        <authorList>
            <person name="Hahn M.W."/>
        </authorList>
    </citation>
    <scope>NUCLEOTIDE SEQUENCE [LARGE SCALE GENOMIC DNA]</scope>
    <source>
        <strain evidence="9 10">MWH-MoIso2</strain>
    </source>
</reference>
<sequence length="116" mass="12257">MKHILIAIATASIAMTAVTAQAADLKKGQELLVKGNCAACHGEGMNKPVVAEYPKLAGQHADYLYAALKAYKVTNNPNIGRSNAIMAGQVAQFSDRDLKDMAAYIASLPGNLVVKK</sequence>
<accession>A0A229FTU0</accession>
<evidence type="ECO:0000313" key="9">
    <source>
        <dbReference type="EMBL" id="OXL14829.1"/>
    </source>
</evidence>
<dbReference type="InterPro" id="IPR008168">
    <property type="entry name" value="Cyt_C_IC"/>
</dbReference>
<organism evidence="9 10">
    <name type="scientific">Polynucleobacter cosmopolitanus</name>
    <dbReference type="NCBI Taxonomy" id="351345"/>
    <lineage>
        <taxon>Bacteria</taxon>
        <taxon>Pseudomonadati</taxon>
        <taxon>Pseudomonadota</taxon>
        <taxon>Betaproteobacteria</taxon>
        <taxon>Burkholderiales</taxon>
        <taxon>Burkholderiaceae</taxon>
        <taxon>Polynucleobacter</taxon>
    </lineage>
</organism>
<evidence type="ECO:0000256" key="7">
    <source>
        <dbReference type="SAM" id="SignalP"/>
    </source>
</evidence>
<name>A0A229FTU0_9BURK</name>
<dbReference type="PANTHER" id="PTHR33751">
    <property type="entry name" value="CBB3-TYPE CYTOCHROME C OXIDASE SUBUNIT FIXP"/>
    <property type="match status" value="1"/>
</dbReference>
<keyword evidence="1" id="KW-0813">Transport</keyword>
<keyword evidence="4" id="KW-0249">Electron transport</keyword>
<evidence type="ECO:0000256" key="4">
    <source>
        <dbReference type="ARBA" id="ARBA00022982"/>
    </source>
</evidence>
<keyword evidence="2 6" id="KW-0349">Heme</keyword>
<dbReference type="GO" id="GO:0020037">
    <property type="term" value="F:heme binding"/>
    <property type="evidence" value="ECO:0007669"/>
    <property type="project" value="InterPro"/>
</dbReference>
<feature type="chain" id="PRO_5012827649" evidence="7">
    <location>
        <begin position="23"/>
        <end position="116"/>
    </location>
</feature>
<evidence type="ECO:0000256" key="1">
    <source>
        <dbReference type="ARBA" id="ARBA00022448"/>
    </source>
</evidence>
<dbReference type="OrthoDB" id="8777614at2"/>
<dbReference type="InterPro" id="IPR036909">
    <property type="entry name" value="Cyt_c-like_dom_sf"/>
</dbReference>
<protein>
    <submittedName>
        <fullName evidence="9">Cytochrome C</fullName>
    </submittedName>
</protein>
<dbReference type="Proteomes" id="UP000215188">
    <property type="component" value="Unassembled WGS sequence"/>
</dbReference>
<dbReference type="Gene3D" id="1.10.760.10">
    <property type="entry name" value="Cytochrome c-like domain"/>
    <property type="match status" value="1"/>
</dbReference>
<dbReference type="AlphaFoldDB" id="A0A229FTU0"/>
<evidence type="ECO:0000259" key="8">
    <source>
        <dbReference type="PROSITE" id="PS51007"/>
    </source>
</evidence>
<keyword evidence="7" id="KW-0732">Signal</keyword>
<dbReference type="GO" id="GO:0005506">
    <property type="term" value="F:iron ion binding"/>
    <property type="evidence" value="ECO:0007669"/>
    <property type="project" value="InterPro"/>
</dbReference>
<feature type="domain" description="Cytochrome c" evidence="8">
    <location>
        <begin position="23"/>
        <end position="109"/>
    </location>
</feature>
<dbReference type="Pfam" id="PF00034">
    <property type="entry name" value="Cytochrom_C"/>
    <property type="match status" value="1"/>
</dbReference>
<dbReference type="RefSeq" id="WP_089515711.1">
    <property type="nucleotide sequence ID" value="NZ_NJGG01000002.1"/>
</dbReference>
<dbReference type="PRINTS" id="PR00605">
    <property type="entry name" value="CYTCHROMECIC"/>
</dbReference>
<keyword evidence="3 6" id="KW-0479">Metal-binding</keyword>
<feature type="signal peptide" evidence="7">
    <location>
        <begin position="1"/>
        <end position="22"/>
    </location>
</feature>
<evidence type="ECO:0000313" key="10">
    <source>
        <dbReference type="Proteomes" id="UP000215188"/>
    </source>
</evidence>
<evidence type="ECO:0000256" key="5">
    <source>
        <dbReference type="ARBA" id="ARBA00023004"/>
    </source>
</evidence>
<proteinExistence type="predicted"/>
<dbReference type="InterPro" id="IPR009056">
    <property type="entry name" value="Cyt_c-like_dom"/>
</dbReference>
<evidence type="ECO:0000256" key="2">
    <source>
        <dbReference type="ARBA" id="ARBA00022617"/>
    </source>
</evidence>
<dbReference type="PROSITE" id="PS51007">
    <property type="entry name" value="CYTC"/>
    <property type="match status" value="1"/>
</dbReference>